<feature type="region of interest" description="Disordered" evidence="1">
    <location>
        <begin position="180"/>
        <end position="202"/>
    </location>
</feature>
<name>A0A6V7NGU9_ANACO</name>
<dbReference type="EMBL" id="LR862138">
    <property type="protein sequence ID" value="CAD1817812.1"/>
    <property type="molecule type" value="Genomic_DNA"/>
</dbReference>
<reference evidence="2" key="1">
    <citation type="submission" date="2020-07" db="EMBL/GenBank/DDBJ databases">
        <authorList>
            <person name="Lin J."/>
        </authorList>
    </citation>
    <scope>NUCLEOTIDE SEQUENCE</scope>
</reference>
<evidence type="ECO:0000256" key="1">
    <source>
        <dbReference type="SAM" id="MobiDB-lite"/>
    </source>
</evidence>
<proteinExistence type="predicted"/>
<protein>
    <submittedName>
        <fullName evidence="2">Uncharacterized protein</fullName>
    </submittedName>
</protein>
<dbReference type="AlphaFoldDB" id="A0A6V7NGU9"/>
<evidence type="ECO:0000313" key="2">
    <source>
        <dbReference type="EMBL" id="CAD1817812.1"/>
    </source>
</evidence>
<accession>A0A6V7NGU9</accession>
<gene>
    <name evidence="2" type="ORF">CB5_LOCUS1023</name>
</gene>
<sequence>METRRSSVETQRRCGGFGGDATEMRRLRWRRGGAQRSLVETRRRSAELGGARRRHSAELGGDAGALSGTRSQARAISNPAVTANPATAPAMGLRHAAMAATGSAAGSLTSPLKTFSTAVRSTPEQKAQPRPARTTADPWGPAPLEHFVEHLVGGELARGVVVVLLQGLLVVGEDGVAKLRPDPVGDRNPGAVDGGPRGEARGEGAVRGVGVVEGFELRLDGVGGAEDRGDVRVDAVAEAAEELGEWAERDSEWRRRRSERREVTGMGWFFLFRDRFEGSKTVTFQLGPNGYLWAEVITAWNVQIMGVVGCG</sequence>
<feature type="compositionally biased region" description="Basic and acidic residues" evidence="1">
    <location>
        <begin position="1"/>
        <end position="12"/>
    </location>
</feature>
<feature type="region of interest" description="Disordered" evidence="1">
    <location>
        <begin position="1"/>
        <end position="68"/>
    </location>
</feature>
<organism evidence="2">
    <name type="scientific">Ananas comosus var. bracteatus</name>
    <name type="common">red pineapple</name>
    <dbReference type="NCBI Taxonomy" id="296719"/>
    <lineage>
        <taxon>Eukaryota</taxon>
        <taxon>Viridiplantae</taxon>
        <taxon>Streptophyta</taxon>
        <taxon>Embryophyta</taxon>
        <taxon>Tracheophyta</taxon>
        <taxon>Spermatophyta</taxon>
        <taxon>Magnoliopsida</taxon>
        <taxon>Liliopsida</taxon>
        <taxon>Poales</taxon>
        <taxon>Bromeliaceae</taxon>
        <taxon>Bromelioideae</taxon>
        <taxon>Ananas</taxon>
    </lineage>
</organism>